<name>A0A0M6ZLE5_9HYPH</name>
<dbReference type="STRING" id="311410.LA5095_02679"/>
<protein>
    <submittedName>
        <fullName evidence="2">Phasin</fullName>
    </submittedName>
</protein>
<dbReference type="InterPro" id="IPR018968">
    <property type="entry name" value="Phasin"/>
</dbReference>
<keyword evidence="3" id="KW-1185">Reference proteome</keyword>
<evidence type="ECO:0000259" key="1">
    <source>
        <dbReference type="Pfam" id="PF09361"/>
    </source>
</evidence>
<accession>A0A0M6ZLE5</accession>
<dbReference type="Proteomes" id="UP000049983">
    <property type="component" value="Unassembled WGS sequence"/>
</dbReference>
<dbReference type="Pfam" id="PF09361">
    <property type="entry name" value="Phasin_2"/>
    <property type="match status" value="1"/>
</dbReference>
<proteinExistence type="predicted"/>
<organism evidence="2 3">
    <name type="scientific">Roseibium album</name>
    <dbReference type="NCBI Taxonomy" id="311410"/>
    <lineage>
        <taxon>Bacteria</taxon>
        <taxon>Pseudomonadati</taxon>
        <taxon>Pseudomonadota</taxon>
        <taxon>Alphaproteobacteria</taxon>
        <taxon>Hyphomicrobiales</taxon>
        <taxon>Stappiaceae</taxon>
        <taxon>Roseibium</taxon>
    </lineage>
</organism>
<evidence type="ECO:0000313" key="2">
    <source>
        <dbReference type="EMBL" id="CTQ63589.1"/>
    </source>
</evidence>
<gene>
    <name evidence="2" type="ORF">LA5096_00048</name>
</gene>
<dbReference type="EMBL" id="CXWC01000001">
    <property type="protein sequence ID" value="CTQ63589.1"/>
    <property type="molecule type" value="Genomic_DNA"/>
</dbReference>
<reference evidence="3" key="1">
    <citation type="submission" date="2015-07" db="EMBL/GenBank/DDBJ databases">
        <authorList>
            <person name="Rodrigo-Torres Lidia"/>
            <person name="Arahal R.David."/>
        </authorList>
    </citation>
    <scope>NUCLEOTIDE SEQUENCE [LARGE SCALE GENOMIC DNA]</scope>
    <source>
        <strain evidence="3">CECT 5096</strain>
    </source>
</reference>
<feature type="domain" description="Phasin" evidence="1">
    <location>
        <begin position="20"/>
        <end position="116"/>
    </location>
</feature>
<dbReference type="AlphaFoldDB" id="A0A0M6ZLE5"/>
<sequence>MQALRAGSLKEVSEMMNNFEEMQKLSKDNMDIAMASFGSMSKGFQAIAAEVADYQKKSFEEGTAAVEKLVASKSLDKAFEAQADYVKTSYEGFVGEMTKISEMVTDMSKDAYKPYEGVLGKMGK</sequence>
<evidence type="ECO:0000313" key="3">
    <source>
        <dbReference type="Proteomes" id="UP000049983"/>
    </source>
</evidence>